<protein>
    <submittedName>
        <fullName evidence="1">Uncharacterized protein</fullName>
    </submittedName>
</protein>
<accession>A0AA38C682</accession>
<comment type="caution">
    <text evidence="1">The sequence shown here is derived from an EMBL/GenBank/DDBJ whole genome shotgun (WGS) entry which is preliminary data.</text>
</comment>
<name>A0AA38C682_TAXCH</name>
<keyword evidence="2" id="KW-1185">Reference proteome</keyword>
<dbReference type="AlphaFoldDB" id="A0AA38C682"/>
<feature type="non-terminal residue" evidence="1">
    <location>
        <position position="52"/>
    </location>
</feature>
<sequence>CWEIHYGLKGVGSEEEVETEVKAAASRVDTGKWVETRGGGIEREAKTPISHG</sequence>
<proteinExistence type="predicted"/>
<evidence type="ECO:0000313" key="1">
    <source>
        <dbReference type="EMBL" id="KAH9293281.1"/>
    </source>
</evidence>
<evidence type="ECO:0000313" key="2">
    <source>
        <dbReference type="Proteomes" id="UP000824469"/>
    </source>
</evidence>
<gene>
    <name evidence="1" type="ORF">KI387_041514</name>
</gene>
<feature type="non-terminal residue" evidence="1">
    <location>
        <position position="1"/>
    </location>
</feature>
<dbReference type="Proteomes" id="UP000824469">
    <property type="component" value="Unassembled WGS sequence"/>
</dbReference>
<reference evidence="1 2" key="1">
    <citation type="journal article" date="2021" name="Nat. Plants">
        <title>The Taxus genome provides insights into paclitaxel biosynthesis.</title>
        <authorList>
            <person name="Xiong X."/>
            <person name="Gou J."/>
            <person name="Liao Q."/>
            <person name="Li Y."/>
            <person name="Zhou Q."/>
            <person name="Bi G."/>
            <person name="Li C."/>
            <person name="Du R."/>
            <person name="Wang X."/>
            <person name="Sun T."/>
            <person name="Guo L."/>
            <person name="Liang H."/>
            <person name="Lu P."/>
            <person name="Wu Y."/>
            <person name="Zhang Z."/>
            <person name="Ro D.K."/>
            <person name="Shang Y."/>
            <person name="Huang S."/>
            <person name="Yan J."/>
        </authorList>
    </citation>
    <scope>NUCLEOTIDE SEQUENCE [LARGE SCALE GENOMIC DNA]</scope>
    <source>
        <strain evidence="1">Ta-2019</strain>
    </source>
</reference>
<organism evidence="1 2">
    <name type="scientific">Taxus chinensis</name>
    <name type="common">Chinese yew</name>
    <name type="synonym">Taxus wallichiana var. chinensis</name>
    <dbReference type="NCBI Taxonomy" id="29808"/>
    <lineage>
        <taxon>Eukaryota</taxon>
        <taxon>Viridiplantae</taxon>
        <taxon>Streptophyta</taxon>
        <taxon>Embryophyta</taxon>
        <taxon>Tracheophyta</taxon>
        <taxon>Spermatophyta</taxon>
        <taxon>Pinopsida</taxon>
        <taxon>Pinidae</taxon>
        <taxon>Conifers II</taxon>
        <taxon>Cupressales</taxon>
        <taxon>Taxaceae</taxon>
        <taxon>Taxus</taxon>
    </lineage>
</organism>
<dbReference type="EMBL" id="JAHRHJ020001349">
    <property type="protein sequence ID" value="KAH9293281.1"/>
    <property type="molecule type" value="Genomic_DNA"/>
</dbReference>